<dbReference type="Gene3D" id="1.10.443.10">
    <property type="entry name" value="Intergrase catalytic core"/>
    <property type="match status" value="1"/>
</dbReference>
<gene>
    <name evidence="2" type="ORF">DFP72DRAFT_795198</name>
</gene>
<sequence>IHHLHVQPTENTLSFYVTFMARYINPRSITAYLSGICHQLEPYYPNVRALRLSSVVTRTLRGAHRRHGAPFKRKVPITIQHLMDIAKALPHPRTHNNALFLTILYSGFFGLMRLGELTAANEHELRNPRKVIARSSVKSTESWYEFALPTHKSDPFFEGNRILIRANTTEPNPYPIFFDYINSRDHLFPFHSPLFLTSNGTVPKRDWFLSRLRRFLPPEFAGQSLRSGGATWLASVGTPPNLIQ</sequence>
<dbReference type="EMBL" id="JACGCI010000015">
    <property type="protein sequence ID" value="KAF6759640.1"/>
    <property type="molecule type" value="Genomic_DNA"/>
</dbReference>
<dbReference type="Proteomes" id="UP000521943">
    <property type="component" value="Unassembled WGS sequence"/>
</dbReference>
<protein>
    <recommendedName>
        <fullName evidence="4">Tyr recombinase domain-containing protein</fullName>
    </recommendedName>
</protein>
<evidence type="ECO:0000313" key="3">
    <source>
        <dbReference type="Proteomes" id="UP000521943"/>
    </source>
</evidence>
<feature type="non-terminal residue" evidence="2">
    <location>
        <position position="244"/>
    </location>
</feature>
<feature type="non-terminal residue" evidence="2">
    <location>
        <position position="1"/>
    </location>
</feature>
<dbReference type="OrthoDB" id="5598396at2759"/>
<comment type="caution">
    <text evidence="2">The sequence shown here is derived from an EMBL/GenBank/DDBJ whole genome shotgun (WGS) entry which is preliminary data.</text>
</comment>
<accession>A0A8H6I669</accession>
<dbReference type="PANTHER" id="PTHR34605">
    <property type="entry name" value="PHAGE_INTEGRASE DOMAIN-CONTAINING PROTEIN"/>
    <property type="match status" value="1"/>
</dbReference>
<keyword evidence="3" id="KW-1185">Reference proteome</keyword>
<evidence type="ECO:0008006" key="4">
    <source>
        <dbReference type="Google" id="ProtNLM"/>
    </source>
</evidence>
<dbReference type="InterPro" id="IPR052925">
    <property type="entry name" value="Phage_Integrase-like_Recomb"/>
</dbReference>
<evidence type="ECO:0000256" key="1">
    <source>
        <dbReference type="ARBA" id="ARBA00023172"/>
    </source>
</evidence>
<dbReference type="InterPro" id="IPR011010">
    <property type="entry name" value="DNA_brk_join_enz"/>
</dbReference>
<name>A0A8H6I669_9AGAR</name>
<dbReference type="GO" id="GO:0006310">
    <property type="term" value="P:DNA recombination"/>
    <property type="evidence" value="ECO:0007669"/>
    <property type="project" value="UniProtKB-KW"/>
</dbReference>
<dbReference type="InterPro" id="IPR013762">
    <property type="entry name" value="Integrase-like_cat_sf"/>
</dbReference>
<keyword evidence="1" id="KW-0233">DNA recombination</keyword>
<dbReference type="GO" id="GO:0003677">
    <property type="term" value="F:DNA binding"/>
    <property type="evidence" value="ECO:0007669"/>
    <property type="project" value="InterPro"/>
</dbReference>
<reference evidence="2 3" key="1">
    <citation type="submission" date="2020-07" db="EMBL/GenBank/DDBJ databases">
        <title>Comparative genomics of pyrophilous fungi reveals a link between fire events and developmental genes.</title>
        <authorList>
            <consortium name="DOE Joint Genome Institute"/>
            <person name="Steindorff A.S."/>
            <person name="Carver A."/>
            <person name="Calhoun S."/>
            <person name="Stillman K."/>
            <person name="Liu H."/>
            <person name="Lipzen A."/>
            <person name="Pangilinan J."/>
            <person name="Labutti K."/>
            <person name="Bruns T.D."/>
            <person name="Grigoriev I.V."/>
        </authorList>
    </citation>
    <scope>NUCLEOTIDE SEQUENCE [LARGE SCALE GENOMIC DNA]</scope>
    <source>
        <strain evidence="2 3">CBS 144469</strain>
    </source>
</reference>
<dbReference type="SUPFAM" id="SSF56349">
    <property type="entry name" value="DNA breaking-rejoining enzymes"/>
    <property type="match status" value="1"/>
</dbReference>
<dbReference type="GO" id="GO:0015074">
    <property type="term" value="P:DNA integration"/>
    <property type="evidence" value="ECO:0007669"/>
    <property type="project" value="InterPro"/>
</dbReference>
<evidence type="ECO:0000313" key="2">
    <source>
        <dbReference type="EMBL" id="KAF6759640.1"/>
    </source>
</evidence>
<dbReference type="PANTHER" id="PTHR34605:SF3">
    <property type="entry name" value="P CELL-TYPE AGGLUTINATION PROTEIN MAP4-LIKE-RELATED"/>
    <property type="match status" value="1"/>
</dbReference>
<proteinExistence type="predicted"/>
<dbReference type="AlphaFoldDB" id="A0A8H6I669"/>
<organism evidence="2 3">
    <name type="scientific">Ephemerocybe angulata</name>
    <dbReference type="NCBI Taxonomy" id="980116"/>
    <lineage>
        <taxon>Eukaryota</taxon>
        <taxon>Fungi</taxon>
        <taxon>Dikarya</taxon>
        <taxon>Basidiomycota</taxon>
        <taxon>Agaricomycotina</taxon>
        <taxon>Agaricomycetes</taxon>
        <taxon>Agaricomycetidae</taxon>
        <taxon>Agaricales</taxon>
        <taxon>Agaricineae</taxon>
        <taxon>Psathyrellaceae</taxon>
        <taxon>Ephemerocybe</taxon>
    </lineage>
</organism>